<dbReference type="AlphaFoldDB" id="A0AA37IFM4"/>
<gene>
    <name evidence="1" type="ORF">CBA19CS42_29820</name>
</gene>
<dbReference type="Proteomes" id="UP001055111">
    <property type="component" value="Unassembled WGS sequence"/>
</dbReference>
<protein>
    <submittedName>
        <fullName evidence="1">Uncharacterized protein</fullName>
    </submittedName>
</protein>
<evidence type="ECO:0000313" key="1">
    <source>
        <dbReference type="EMBL" id="GJH28802.1"/>
    </source>
</evidence>
<comment type="caution">
    <text evidence="1">The sequence shown here is derived from an EMBL/GenBank/DDBJ whole genome shotgun (WGS) entry which is preliminary data.</text>
</comment>
<dbReference type="EMBL" id="BPUS01000018">
    <property type="protein sequence ID" value="GJH28802.1"/>
    <property type="molecule type" value="Genomic_DNA"/>
</dbReference>
<reference evidence="1" key="1">
    <citation type="submission" date="2022-09" db="EMBL/GenBank/DDBJ databases">
        <title>Isolation and characterization of 3-chlorobenzoate degrading bacteria from soils in Shizuoka.</title>
        <authorList>
            <person name="Ifat A."/>
            <person name="Ogawa N."/>
            <person name="Kimbara K."/>
            <person name="Moriuchi R."/>
            <person name="Dohra H."/>
            <person name="Shintani M."/>
        </authorList>
    </citation>
    <scope>NUCLEOTIDE SEQUENCE</scope>
    <source>
        <strain evidence="1">19CS4-2</strain>
    </source>
</reference>
<proteinExistence type="predicted"/>
<sequence length="79" mass="8375">MNYVNALGLPSDAIENLVAAVNTMSHAAIFVSRHERVGEGHICKAHAPVTHLKNEAQGAAWIVAGDVVADGLKLGFRSR</sequence>
<evidence type="ECO:0000313" key="2">
    <source>
        <dbReference type="Proteomes" id="UP001055111"/>
    </source>
</evidence>
<organism evidence="1 2">
    <name type="scientific">Caballeronia novacaledonica</name>
    <dbReference type="NCBI Taxonomy" id="1544861"/>
    <lineage>
        <taxon>Bacteria</taxon>
        <taxon>Pseudomonadati</taxon>
        <taxon>Pseudomonadota</taxon>
        <taxon>Betaproteobacteria</taxon>
        <taxon>Burkholderiales</taxon>
        <taxon>Burkholderiaceae</taxon>
        <taxon>Caballeronia</taxon>
    </lineage>
</organism>
<accession>A0AA37IFM4</accession>
<name>A0AA37IFM4_9BURK</name>